<dbReference type="GO" id="GO:0005634">
    <property type="term" value="C:nucleus"/>
    <property type="evidence" value="ECO:0007669"/>
    <property type="project" value="InterPro"/>
</dbReference>
<keyword evidence="3" id="KW-0158">Chromosome</keyword>
<sequence>MSAPTMRTTLLLTEHLGYPPISLVDDIINAVNEIMYKCTQAMEKYLLERQSVDGKDYTDEIKVGIAKLETLWENSVDRSFDKLELYVLRNVLQIPEDLLDSGTFRLKHHESLFLESEAQTAALIEEIKSKQRQLEDFVKLNITLRTQLQGAKKLRARVTKFKKLTTDLLEARGPDNEETQTILKSLQPVDESVKLLISQLRSIYVSAERNCSNERVANVVASHTQLKDDISSRRGYLNNATQKTLQSLLGVQDENEESPMIEQEAVISDVDPRESPLFDNPDWDVLKKHVT</sequence>
<dbReference type="AlphaFoldDB" id="A0A1G4MC56"/>
<gene>
    <name evidence="10" type="ORF">LAFE_0D11584G</name>
</gene>
<keyword evidence="5" id="KW-0498">Mitosis</keyword>
<comment type="similarity">
    <text evidence="2">Belongs to the mis12 family.</text>
</comment>
<dbReference type="GO" id="GO:0000444">
    <property type="term" value="C:MIS12/MIND type complex"/>
    <property type="evidence" value="ECO:0007669"/>
    <property type="project" value="TreeGrafter"/>
</dbReference>
<dbReference type="GO" id="GO:0051301">
    <property type="term" value="P:cell division"/>
    <property type="evidence" value="ECO:0007669"/>
    <property type="project" value="UniProtKB-KW"/>
</dbReference>
<evidence type="ECO:0000256" key="9">
    <source>
        <dbReference type="ARBA" id="ARBA00023328"/>
    </source>
</evidence>
<reference evidence="10 11" key="1">
    <citation type="submission" date="2016-03" db="EMBL/GenBank/DDBJ databases">
        <authorList>
            <person name="Devillers H."/>
        </authorList>
    </citation>
    <scope>NUCLEOTIDE SEQUENCE [LARGE SCALE GENOMIC DNA]</scope>
    <source>
        <strain evidence="10">CBS 6772</strain>
    </source>
</reference>
<evidence type="ECO:0000313" key="11">
    <source>
        <dbReference type="Proteomes" id="UP000190831"/>
    </source>
</evidence>
<keyword evidence="8" id="KW-0131">Cell cycle</keyword>
<dbReference type="EMBL" id="LT598492">
    <property type="protein sequence ID" value="SCW01393.1"/>
    <property type="molecule type" value="Genomic_DNA"/>
</dbReference>
<dbReference type="GO" id="GO:0051382">
    <property type="term" value="P:kinetochore assembly"/>
    <property type="evidence" value="ECO:0007669"/>
    <property type="project" value="TreeGrafter"/>
</dbReference>
<comment type="subcellular location">
    <subcellularLocation>
        <location evidence="1">Chromosome</location>
        <location evidence="1">Centromere</location>
        <location evidence="1">Kinetochore</location>
    </subcellularLocation>
</comment>
<evidence type="ECO:0000256" key="1">
    <source>
        <dbReference type="ARBA" id="ARBA00004629"/>
    </source>
</evidence>
<name>A0A1G4MC56_LACFM</name>
<keyword evidence="9" id="KW-0137">Centromere</keyword>
<evidence type="ECO:0000256" key="2">
    <source>
        <dbReference type="ARBA" id="ARBA00008643"/>
    </source>
</evidence>
<dbReference type="Pfam" id="PF05859">
    <property type="entry name" value="Mis12"/>
    <property type="match status" value="1"/>
</dbReference>
<dbReference type="Proteomes" id="UP000190831">
    <property type="component" value="Chromosome D"/>
</dbReference>
<evidence type="ECO:0000256" key="3">
    <source>
        <dbReference type="ARBA" id="ARBA00022454"/>
    </source>
</evidence>
<evidence type="ECO:0000256" key="7">
    <source>
        <dbReference type="ARBA" id="ARBA00023054"/>
    </source>
</evidence>
<evidence type="ECO:0000256" key="4">
    <source>
        <dbReference type="ARBA" id="ARBA00022618"/>
    </source>
</evidence>
<evidence type="ECO:0000256" key="5">
    <source>
        <dbReference type="ARBA" id="ARBA00022776"/>
    </source>
</evidence>
<evidence type="ECO:0000256" key="6">
    <source>
        <dbReference type="ARBA" id="ARBA00022838"/>
    </source>
</evidence>
<evidence type="ECO:0000256" key="8">
    <source>
        <dbReference type="ARBA" id="ARBA00023306"/>
    </source>
</evidence>
<dbReference type="STRING" id="4955.A0A1G4MC56"/>
<dbReference type="OMA" id="CTQAMET"/>
<protein>
    <submittedName>
        <fullName evidence="10">LAFE_0D11584g1_1</fullName>
    </submittedName>
</protein>
<evidence type="ECO:0000313" key="10">
    <source>
        <dbReference type="EMBL" id="SCW01393.1"/>
    </source>
</evidence>
<dbReference type="OrthoDB" id="1884855at2759"/>
<dbReference type="PANTHER" id="PTHR14527:SF2">
    <property type="entry name" value="PROTEIN MIS12 HOMOLOG"/>
    <property type="match status" value="1"/>
</dbReference>
<dbReference type="PANTHER" id="PTHR14527">
    <property type="entry name" value="PROTEIN MIS12 HOMOLOG"/>
    <property type="match status" value="1"/>
</dbReference>
<accession>A0A1G4MC56</accession>
<organism evidence="10 11">
    <name type="scientific">Lachancea fermentati</name>
    <name type="common">Zygosaccharomyces fermentati</name>
    <dbReference type="NCBI Taxonomy" id="4955"/>
    <lineage>
        <taxon>Eukaryota</taxon>
        <taxon>Fungi</taxon>
        <taxon>Dikarya</taxon>
        <taxon>Ascomycota</taxon>
        <taxon>Saccharomycotina</taxon>
        <taxon>Saccharomycetes</taxon>
        <taxon>Saccharomycetales</taxon>
        <taxon>Saccharomycetaceae</taxon>
        <taxon>Lachancea</taxon>
    </lineage>
</organism>
<dbReference type="InterPro" id="IPR008685">
    <property type="entry name" value="Centromere_Mis12"/>
</dbReference>
<proteinExistence type="inferred from homology"/>
<dbReference type="GO" id="GO:0000070">
    <property type="term" value="P:mitotic sister chromatid segregation"/>
    <property type="evidence" value="ECO:0007669"/>
    <property type="project" value="TreeGrafter"/>
</dbReference>
<keyword evidence="6" id="KW-0995">Kinetochore</keyword>
<keyword evidence="11" id="KW-1185">Reference proteome</keyword>
<keyword evidence="7" id="KW-0175">Coiled coil</keyword>
<keyword evidence="4" id="KW-0132">Cell division</keyword>